<dbReference type="OMA" id="MAILIHV"/>
<dbReference type="Pfam" id="PF07686">
    <property type="entry name" value="V-set"/>
    <property type="match status" value="1"/>
</dbReference>
<dbReference type="InParanoid" id="A0A672UQC4"/>
<accession>A0A672UQC4</accession>
<reference evidence="5" key="2">
    <citation type="submission" date="2025-09" db="UniProtKB">
        <authorList>
            <consortium name="Ensembl"/>
        </authorList>
    </citation>
    <scope>IDENTIFICATION</scope>
</reference>
<dbReference type="GO" id="GO:0002250">
    <property type="term" value="P:adaptive immune response"/>
    <property type="evidence" value="ECO:0007669"/>
    <property type="project" value="UniProtKB-KW"/>
</dbReference>
<name>A0A672UQC4_STRHB</name>
<keyword evidence="3" id="KW-1280">Immunoglobulin</keyword>
<evidence type="ECO:0000256" key="1">
    <source>
        <dbReference type="ARBA" id="ARBA00022859"/>
    </source>
</evidence>
<feature type="domain" description="Ig-like" evidence="4">
    <location>
        <begin position="6"/>
        <end position="100"/>
    </location>
</feature>
<sequence>MGSSSPSIGLRAAVTLVETGGDLQSPGGSLTLVCKHQGRGSSTSHKLTVMVVAPNDTSGGTTRYAASVQGRFTISRDNSQSTVTLQMSSLTTEDTATYYCAKDPNLTHWPQTSALGPKWPQFTSGLGSLT</sequence>
<reference evidence="5" key="1">
    <citation type="submission" date="2025-08" db="UniProtKB">
        <authorList>
            <consortium name="Ensembl"/>
        </authorList>
    </citation>
    <scope>IDENTIFICATION</scope>
</reference>
<protein>
    <recommendedName>
        <fullName evidence="4">Ig-like domain-containing protein</fullName>
    </recommendedName>
</protein>
<dbReference type="Gene3D" id="2.60.40.10">
    <property type="entry name" value="Immunoglobulins"/>
    <property type="match status" value="1"/>
</dbReference>
<evidence type="ECO:0000256" key="2">
    <source>
        <dbReference type="ARBA" id="ARBA00023130"/>
    </source>
</evidence>
<dbReference type="InterPro" id="IPR036179">
    <property type="entry name" value="Ig-like_dom_sf"/>
</dbReference>
<evidence type="ECO:0000259" key="4">
    <source>
        <dbReference type="PROSITE" id="PS50835"/>
    </source>
</evidence>
<dbReference type="SUPFAM" id="SSF48726">
    <property type="entry name" value="Immunoglobulin"/>
    <property type="match status" value="1"/>
</dbReference>
<dbReference type="PROSITE" id="PS50835">
    <property type="entry name" value="IG_LIKE"/>
    <property type="match status" value="1"/>
</dbReference>
<dbReference type="InterPro" id="IPR013783">
    <property type="entry name" value="Ig-like_fold"/>
</dbReference>
<dbReference type="InterPro" id="IPR007110">
    <property type="entry name" value="Ig-like_dom"/>
</dbReference>
<dbReference type="GO" id="GO:0019814">
    <property type="term" value="C:immunoglobulin complex"/>
    <property type="evidence" value="ECO:0007669"/>
    <property type="project" value="UniProtKB-KW"/>
</dbReference>
<dbReference type="PANTHER" id="PTHR23266">
    <property type="entry name" value="IMMUNOGLOBULIN HEAVY CHAIN"/>
    <property type="match status" value="1"/>
</dbReference>
<keyword evidence="6" id="KW-1185">Reference proteome</keyword>
<dbReference type="Proteomes" id="UP000472266">
    <property type="component" value="Unplaced"/>
</dbReference>
<keyword evidence="1" id="KW-0391">Immunity</keyword>
<dbReference type="GO" id="GO:0005576">
    <property type="term" value="C:extracellular region"/>
    <property type="evidence" value="ECO:0007669"/>
    <property type="project" value="UniProtKB-ARBA"/>
</dbReference>
<dbReference type="InterPro" id="IPR050199">
    <property type="entry name" value="IgHV"/>
</dbReference>
<dbReference type="InterPro" id="IPR013106">
    <property type="entry name" value="Ig_V-set"/>
</dbReference>
<organism evidence="5 6">
    <name type="scientific">Strigops habroptila</name>
    <name type="common">Kakapo</name>
    <dbReference type="NCBI Taxonomy" id="2489341"/>
    <lineage>
        <taxon>Eukaryota</taxon>
        <taxon>Metazoa</taxon>
        <taxon>Chordata</taxon>
        <taxon>Craniata</taxon>
        <taxon>Vertebrata</taxon>
        <taxon>Euteleostomi</taxon>
        <taxon>Archelosauria</taxon>
        <taxon>Archosauria</taxon>
        <taxon>Dinosauria</taxon>
        <taxon>Saurischia</taxon>
        <taxon>Theropoda</taxon>
        <taxon>Coelurosauria</taxon>
        <taxon>Aves</taxon>
        <taxon>Neognathae</taxon>
        <taxon>Neoaves</taxon>
        <taxon>Telluraves</taxon>
        <taxon>Australaves</taxon>
        <taxon>Psittaciformes</taxon>
        <taxon>Psittacidae</taxon>
        <taxon>Strigops</taxon>
    </lineage>
</organism>
<evidence type="ECO:0000313" key="5">
    <source>
        <dbReference type="Ensembl" id="ENSSHBP00005017676.1"/>
    </source>
</evidence>
<evidence type="ECO:0000313" key="6">
    <source>
        <dbReference type="Proteomes" id="UP000472266"/>
    </source>
</evidence>
<dbReference type="GeneTree" id="ENSGT01050000244871"/>
<dbReference type="Ensembl" id="ENSSHBT00005021132.1">
    <property type="protein sequence ID" value="ENSSHBP00005017676.1"/>
    <property type="gene ID" value="ENSSHBG00005015298.1"/>
</dbReference>
<proteinExistence type="predicted"/>
<dbReference type="AlphaFoldDB" id="A0A672UQC4"/>
<keyword evidence="2" id="KW-1064">Adaptive immunity</keyword>
<evidence type="ECO:0000256" key="3">
    <source>
        <dbReference type="ARBA" id="ARBA00043265"/>
    </source>
</evidence>
<dbReference type="SMART" id="SM00406">
    <property type="entry name" value="IGv"/>
    <property type="match status" value="1"/>
</dbReference>